<dbReference type="EMBL" id="CM037020">
    <property type="protein sequence ID" value="KAH7670528.1"/>
    <property type="molecule type" value="Genomic_DNA"/>
</dbReference>
<reference evidence="2" key="1">
    <citation type="journal article" date="2022" name="Nat. Commun.">
        <title>Chromosome evolution and the genetic basis of agronomically important traits in greater yam.</title>
        <authorList>
            <person name="Bredeson J.V."/>
            <person name="Lyons J.B."/>
            <person name="Oniyinde I.O."/>
            <person name="Okereke N.R."/>
            <person name="Kolade O."/>
            <person name="Nnabue I."/>
            <person name="Nwadili C.O."/>
            <person name="Hribova E."/>
            <person name="Parker M."/>
            <person name="Nwogha J."/>
            <person name="Shu S."/>
            <person name="Carlson J."/>
            <person name="Kariba R."/>
            <person name="Muthemba S."/>
            <person name="Knop K."/>
            <person name="Barton G.J."/>
            <person name="Sherwood A.V."/>
            <person name="Lopez-Montes A."/>
            <person name="Asiedu R."/>
            <person name="Jamnadass R."/>
            <person name="Muchugi A."/>
            <person name="Goodstein D."/>
            <person name="Egesi C.N."/>
            <person name="Featherston J."/>
            <person name="Asfaw A."/>
            <person name="Simpson G.G."/>
            <person name="Dolezel J."/>
            <person name="Hendre P.S."/>
            <person name="Van Deynze A."/>
            <person name="Kumar P.L."/>
            <person name="Obidiegwu J.E."/>
            <person name="Bhattacharjee R."/>
            <person name="Rokhsar D.S."/>
        </authorList>
    </citation>
    <scope>NUCLEOTIDE SEQUENCE [LARGE SCALE GENOMIC DNA]</scope>
    <source>
        <strain evidence="2">cv. TDa95/00328</strain>
    </source>
</reference>
<name>A0ACB7VAB0_DIOAL</name>
<proteinExistence type="predicted"/>
<accession>A0ACB7VAB0</accession>
<evidence type="ECO:0000313" key="2">
    <source>
        <dbReference type="Proteomes" id="UP000827976"/>
    </source>
</evidence>
<protein>
    <submittedName>
        <fullName evidence="1">Uncharacterized protein</fullName>
    </submittedName>
</protein>
<dbReference type="Proteomes" id="UP000827976">
    <property type="component" value="Chromosome 10"/>
</dbReference>
<sequence>MESRQIPAFGLWNSCELQDLYFQSAYKLEFSEDGDLKANCQLHHSQKFQYGRNRVKDVEKKGKIQNHRRHRIPMAVDEDLYEIPPELLYQKSNRRRCVRSFWLGCLGLNCIP</sequence>
<evidence type="ECO:0000313" key="1">
    <source>
        <dbReference type="EMBL" id="KAH7670528.1"/>
    </source>
</evidence>
<gene>
    <name evidence="1" type="ORF">IHE45_10G033100</name>
</gene>
<comment type="caution">
    <text evidence="1">The sequence shown here is derived from an EMBL/GenBank/DDBJ whole genome shotgun (WGS) entry which is preliminary data.</text>
</comment>
<keyword evidence="2" id="KW-1185">Reference proteome</keyword>
<organism evidence="1 2">
    <name type="scientific">Dioscorea alata</name>
    <name type="common">Purple yam</name>
    <dbReference type="NCBI Taxonomy" id="55571"/>
    <lineage>
        <taxon>Eukaryota</taxon>
        <taxon>Viridiplantae</taxon>
        <taxon>Streptophyta</taxon>
        <taxon>Embryophyta</taxon>
        <taxon>Tracheophyta</taxon>
        <taxon>Spermatophyta</taxon>
        <taxon>Magnoliopsida</taxon>
        <taxon>Liliopsida</taxon>
        <taxon>Dioscoreales</taxon>
        <taxon>Dioscoreaceae</taxon>
        <taxon>Dioscorea</taxon>
    </lineage>
</organism>